<proteinExistence type="predicted"/>
<comment type="caution">
    <text evidence="2">The sequence shown here is derived from an EMBL/GenBank/DDBJ whole genome shotgun (WGS) entry which is preliminary data.</text>
</comment>
<dbReference type="Pfam" id="PF00550">
    <property type="entry name" value="PP-binding"/>
    <property type="match status" value="1"/>
</dbReference>
<reference evidence="2 3" key="1">
    <citation type="submission" date="2019-03" db="EMBL/GenBank/DDBJ databases">
        <title>Genomic Encyclopedia of Type Strains, Phase IV (KMG-IV): sequencing the most valuable type-strain genomes for metagenomic binning, comparative biology and taxonomic classification.</title>
        <authorList>
            <person name="Goeker M."/>
        </authorList>
    </citation>
    <scope>NUCLEOTIDE SEQUENCE [LARGE SCALE GENOMIC DNA]</scope>
    <source>
        <strain evidence="2 3">DSM 45934</strain>
    </source>
</reference>
<protein>
    <submittedName>
        <fullName evidence="2">Acyl carrier protein</fullName>
    </submittedName>
</protein>
<dbReference type="AlphaFoldDB" id="A0A4R2IJL3"/>
<evidence type="ECO:0000313" key="2">
    <source>
        <dbReference type="EMBL" id="TCO45241.1"/>
    </source>
</evidence>
<keyword evidence="3" id="KW-1185">Reference proteome</keyword>
<dbReference type="RefSeq" id="WP_207926964.1">
    <property type="nucleotide sequence ID" value="NZ_SLWS01000021.1"/>
</dbReference>
<dbReference type="Proteomes" id="UP000295680">
    <property type="component" value="Unassembled WGS sequence"/>
</dbReference>
<dbReference type="InterPro" id="IPR009081">
    <property type="entry name" value="PP-bd_ACP"/>
</dbReference>
<organism evidence="2 3">
    <name type="scientific">Actinocrispum wychmicini</name>
    <dbReference type="NCBI Taxonomy" id="1213861"/>
    <lineage>
        <taxon>Bacteria</taxon>
        <taxon>Bacillati</taxon>
        <taxon>Actinomycetota</taxon>
        <taxon>Actinomycetes</taxon>
        <taxon>Pseudonocardiales</taxon>
        <taxon>Pseudonocardiaceae</taxon>
        <taxon>Actinocrispum</taxon>
    </lineage>
</organism>
<accession>A0A4R2IJL3</accession>
<gene>
    <name evidence="2" type="ORF">EV192_1215</name>
</gene>
<sequence>MTSLESLVATVLGIAEQDVTEETGAATTSAWSSLRHVHLVAEVENTFGVRLSPREARSCRSVRDLRLALKGKGLDL</sequence>
<dbReference type="PROSITE" id="PS50075">
    <property type="entry name" value="CARRIER"/>
    <property type="match status" value="1"/>
</dbReference>
<evidence type="ECO:0000259" key="1">
    <source>
        <dbReference type="PROSITE" id="PS50075"/>
    </source>
</evidence>
<dbReference type="InterPro" id="IPR036736">
    <property type="entry name" value="ACP-like_sf"/>
</dbReference>
<dbReference type="SUPFAM" id="SSF47336">
    <property type="entry name" value="ACP-like"/>
    <property type="match status" value="1"/>
</dbReference>
<dbReference type="Gene3D" id="1.10.1200.10">
    <property type="entry name" value="ACP-like"/>
    <property type="match status" value="1"/>
</dbReference>
<feature type="domain" description="Carrier" evidence="1">
    <location>
        <begin position="1"/>
        <end position="73"/>
    </location>
</feature>
<name>A0A4R2IJL3_9PSEU</name>
<evidence type="ECO:0000313" key="3">
    <source>
        <dbReference type="Proteomes" id="UP000295680"/>
    </source>
</evidence>
<dbReference type="EMBL" id="SLWS01000021">
    <property type="protein sequence ID" value="TCO45241.1"/>
    <property type="molecule type" value="Genomic_DNA"/>
</dbReference>